<gene>
    <name evidence="6" type="ORF">GCM10025869_07380</name>
</gene>
<evidence type="ECO:0000256" key="4">
    <source>
        <dbReference type="ARBA" id="ARBA00023239"/>
    </source>
</evidence>
<sequence length="217" mass="21856">MNAHDLTVVRETGVIAVVRAPSAALARRAIDAVIAGGVRGIEVTFTVPDAATLIADLARDFGSDILLGAGTLTTPDDVQRAADAGAVFLVSPGFAPDLGAAMRATGLTTMAGALTPSEVMAVRGAGMDVVKVFPASLGGPSYLRALRGPFPDVPLMPTGGVSAGNVAEWLAAGAIAVGVGGELVSSADLAAEDFSSTRRRAQQFTEALEQARKEAGA</sequence>
<comment type="caution">
    <text evidence="6">The sequence shown here is derived from an EMBL/GenBank/DDBJ whole genome shotgun (WGS) entry which is preliminary data.</text>
</comment>
<evidence type="ECO:0000256" key="5">
    <source>
        <dbReference type="ARBA" id="ARBA00023277"/>
    </source>
</evidence>
<keyword evidence="5" id="KW-0119">Carbohydrate metabolism</keyword>
<dbReference type="PANTHER" id="PTHR30246">
    <property type="entry name" value="2-KETO-3-DEOXY-6-PHOSPHOGLUCONATE ALDOLASE"/>
    <property type="match status" value="1"/>
</dbReference>
<organism evidence="6 7">
    <name type="scientific">Homoserinibacter gongjuensis</name>
    <dbReference type="NCBI Taxonomy" id="1162968"/>
    <lineage>
        <taxon>Bacteria</taxon>
        <taxon>Bacillati</taxon>
        <taxon>Actinomycetota</taxon>
        <taxon>Actinomycetes</taxon>
        <taxon>Micrococcales</taxon>
        <taxon>Microbacteriaceae</taxon>
        <taxon>Homoserinibacter</taxon>
    </lineage>
</organism>
<comment type="subunit">
    <text evidence="3">Homotrimer.</text>
</comment>
<comment type="similarity">
    <text evidence="2">Belongs to the KHG/KDPG aldolase family.</text>
</comment>
<dbReference type="Proteomes" id="UP001157069">
    <property type="component" value="Unassembled WGS sequence"/>
</dbReference>
<evidence type="ECO:0000313" key="6">
    <source>
        <dbReference type="EMBL" id="GMA90209.1"/>
    </source>
</evidence>
<dbReference type="InterPro" id="IPR013785">
    <property type="entry name" value="Aldolase_TIM"/>
</dbReference>
<name>A0ABQ6JQK6_9MICO</name>
<proteinExistence type="inferred from homology"/>
<dbReference type="NCBIfam" id="TIGR01182">
    <property type="entry name" value="eda"/>
    <property type="match status" value="1"/>
</dbReference>
<dbReference type="Pfam" id="PF01081">
    <property type="entry name" value="Aldolase"/>
    <property type="match status" value="1"/>
</dbReference>
<evidence type="ECO:0000313" key="7">
    <source>
        <dbReference type="Proteomes" id="UP001157069"/>
    </source>
</evidence>
<evidence type="ECO:0000256" key="2">
    <source>
        <dbReference type="ARBA" id="ARBA00006906"/>
    </source>
</evidence>
<keyword evidence="7" id="KW-1185">Reference proteome</keyword>
<protein>
    <submittedName>
        <fullName evidence="6">Bifunctional 2-keto-4-hydroxyglutarate aldolase/2-keto-3-deoxy-6-phosphogluconate aldolase</fullName>
    </submittedName>
</protein>
<evidence type="ECO:0000256" key="1">
    <source>
        <dbReference type="ARBA" id="ARBA00004761"/>
    </source>
</evidence>
<dbReference type="EMBL" id="BSVA01000001">
    <property type="protein sequence ID" value="GMA90209.1"/>
    <property type="molecule type" value="Genomic_DNA"/>
</dbReference>
<dbReference type="RefSeq" id="WP_284297842.1">
    <property type="nucleotide sequence ID" value="NZ_BSVA01000001.1"/>
</dbReference>
<accession>A0ABQ6JQK6</accession>
<dbReference type="CDD" id="cd00452">
    <property type="entry name" value="KDPG_aldolase"/>
    <property type="match status" value="1"/>
</dbReference>
<evidence type="ECO:0000256" key="3">
    <source>
        <dbReference type="ARBA" id="ARBA00011233"/>
    </source>
</evidence>
<dbReference type="SUPFAM" id="SSF51569">
    <property type="entry name" value="Aldolase"/>
    <property type="match status" value="1"/>
</dbReference>
<comment type="pathway">
    <text evidence="1">Carbohydrate acid metabolism.</text>
</comment>
<dbReference type="Gene3D" id="3.20.20.70">
    <property type="entry name" value="Aldolase class I"/>
    <property type="match status" value="1"/>
</dbReference>
<reference evidence="7" key="1">
    <citation type="journal article" date="2019" name="Int. J. Syst. Evol. Microbiol.">
        <title>The Global Catalogue of Microorganisms (GCM) 10K type strain sequencing project: providing services to taxonomists for standard genome sequencing and annotation.</title>
        <authorList>
            <consortium name="The Broad Institute Genomics Platform"/>
            <consortium name="The Broad Institute Genome Sequencing Center for Infectious Disease"/>
            <person name="Wu L."/>
            <person name="Ma J."/>
        </authorList>
    </citation>
    <scope>NUCLEOTIDE SEQUENCE [LARGE SCALE GENOMIC DNA]</scope>
    <source>
        <strain evidence="7">NBRC 108755</strain>
    </source>
</reference>
<dbReference type="InterPro" id="IPR000887">
    <property type="entry name" value="Aldlse_KDPG_KHG"/>
</dbReference>
<dbReference type="PANTHER" id="PTHR30246:SF1">
    <property type="entry name" value="2-DEHYDRO-3-DEOXY-6-PHOSPHOGALACTONATE ALDOLASE-RELATED"/>
    <property type="match status" value="1"/>
</dbReference>
<keyword evidence="4" id="KW-0456">Lyase</keyword>